<dbReference type="GO" id="GO:0004814">
    <property type="term" value="F:arginine-tRNA ligase activity"/>
    <property type="evidence" value="ECO:0007669"/>
    <property type="project" value="UniProtKB-UniRule"/>
</dbReference>
<keyword evidence="6 13" id="KW-0436">Ligase</keyword>
<evidence type="ECO:0000256" key="9">
    <source>
        <dbReference type="ARBA" id="ARBA00022917"/>
    </source>
</evidence>
<keyword evidence="9 13" id="KW-0648">Protein biosynthesis</keyword>
<dbReference type="SMART" id="SM00836">
    <property type="entry name" value="DALR_1"/>
    <property type="match status" value="1"/>
</dbReference>
<evidence type="ECO:0000256" key="5">
    <source>
        <dbReference type="ARBA" id="ARBA00022490"/>
    </source>
</evidence>
<evidence type="ECO:0000259" key="14">
    <source>
        <dbReference type="SMART" id="SM00836"/>
    </source>
</evidence>
<dbReference type="FunFam" id="1.10.730.10:FF:000006">
    <property type="entry name" value="Arginyl-tRNA synthetase 2, mitochondrial"/>
    <property type="match status" value="1"/>
</dbReference>
<dbReference type="NCBIfam" id="TIGR00456">
    <property type="entry name" value="argS"/>
    <property type="match status" value="1"/>
</dbReference>
<dbReference type="Gene3D" id="3.40.50.620">
    <property type="entry name" value="HUPs"/>
    <property type="match status" value="1"/>
</dbReference>
<evidence type="ECO:0000256" key="8">
    <source>
        <dbReference type="ARBA" id="ARBA00022840"/>
    </source>
</evidence>
<dbReference type="PANTHER" id="PTHR11956:SF5">
    <property type="entry name" value="ARGININE--TRNA LIGASE, CYTOPLASMIC"/>
    <property type="match status" value="1"/>
</dbReference>
<dbReference type="GO" id="GO:0005524">
    <property type="term" value="F:ATP binding"/>
    <property type="evidence" value="ECO:0007669"/>
    <property type="project" value="UniProtKB-KW"/>
</dbReference>
<feature type="domain" description="DALR anticodon binding" evidence="14">
    <location>
        <begin position="305"/>
        <end position="419"/>
    </location>
</feature>
<comment type="subcellular location">
    <subcellularLocation>
        <location evidence="1">Cytoplasm</location>
    </subcellularLocation>
</comment>
<comment type="catalytic activity">
    <reaction evidence="11">
        <text>tRNA(Arg) + L-arginine + ATP = L-arginyl-tRNA(Arg) + AMP + diphosphate</text>
        <dbReference type="Rhea" id="RHEA:20301"/>
        <dbReference type="Rhea" id="RHEA-COMP:9658"/>
        <dbReference type="Rhea" id="RHEA-COMP:9673"/>
        <dbReference type="ChEBI" id="CHEBI:30616"/>
        <dbReference type="ChEBI" id="CHEBI:32682"/>
        <dbReference type="ChEBI" id="CHEBI:33019"/>
        <dbReference type="ChEBI" id="CHEBI:78442"/>
        <dbReference type="ChEBI" id="CHEBI:78513"/>
        <dbReference type="ChEBI" id="CHEBI:456215"/>
        <dbReference type="EC" id="6.1.1.19"/>
    </reaction>
</comment>
<dbReference type="EMBL" id="LBUT01000030">
    <property type="protein sequence ID" value="KKQ67827.1"/>
    <property type="molecule type" value="Genomic_DNA"/>
</dbReference>
<evidence type="ECO:0000256" key="10">
    <source>
        <dbReference type="ARBA" id="ARBA00023146"/>
    </source>
</evidence>
<evidence type="ECO:0000313" key="16">
    <source>
        <dbReference type="Proteomes" id="UP000034406"/>
    </source>
</evidence>
<dbReference type="PATRIC" id="fig|1618490.4.peg.900"/>
<protein>
    <recommendedName>
        <fullName evidence="4 12">Arginine--tRNA ligase</fullName>
        <ecNumber evidence="4 12">6.1.1.19</ecNumber>
    </recommendedName>
</protein>
<dbReference type="Pfam" id="PF05746">
    <property type="entry name" value="DALR_1"/>
    <property type="match status" value="1"/>
</dbReference>
<evidence type="ECO:0000256" key="13">
    <source>
        <dbReference type="RuleBase" id="RU363038"/>
    </source>
</evidence>
<evidence type="ECO:0000256" key="3">
    <source>
        <dbReference type="ARBA" id="ARBA00011245"/>
    </source>
</evidence>
<organism evidence="15 16">
    <name type="scientific">Candidatus Shapirobacteria bacterium GW2011_GWE2_38_30</name>
    <dbReference type="NCBI Taxonomy" id="1618490"/>
    <lineage>
        <taxon>Bacteria</taxon>
        <taxon>Candidatus Shapironibacteriota</taxon>
    </lineage>
</organism>
<dbReference type="STRING" id="1618490.US90_C0030G0008"/>
<dbReference type="InterPro" id="IPR014729">
    <property type="entry name" value="Rossmann-like_a/b/a_fold"/>
</dbReference>
<comment type="subunit">
    <text evidence="3">Monomer.</text>
</comment>
<keyword evidence="10 13" id="KW-0030">Aminoacyl-tRNA synthetase</keyword>
<sequence>MGWNCIGDNHLGDWGTQFGKLIVAILKWGGAEKDLDSYTIDDLEKLYVKFHKEAEKDDTLVEEAREWFSKLENKDPEARKIWEKVVEISLEEFRRVYELLNVSIDVANGESFYVDKTDDLIKIIEKKGLIVDSQGAKIIEFENMPPAILVKSNGATTYFTRDMATVKYRFDNWKPDLAIYEVGVDQLLHFSQVFETAKKMGWEPKEGFVHVAHGLLRWKGGKFSTRKGDTIHLSDVIDQAMDRARELARISKISKEMTNDEKEEMVKKVAIGAIKFNDLAQDPKKDIIFDWDKVMNLSGDSGPYLQYTYARCLSVLDKTKIKETKNIINIPEKINLEEEALIKELYKFEEKIIEAAERFSPAVIAEYLLGVARLFNEFYGKHRIIDQKEEVFRLFLVRTTVSVLAFGLELLGIEKIEKM</sequence>
<dbReference type="Proteomes" id="UP000034406">
    <property type="component" value="Unassembled WGS sequence"/>
</dbReference>
<evidence type="ECO:0000256" key="6">
    <source>
        <dbReference type="ARBA" id="ARBA00022598"/>
    </source>
</evidence>
<evidence type="ECO:0000256" key="1">
    <source>
        <dbReference type="ARBA" id="ARBA00004496"/>
    </source>
</evidence>
<dbReference type="FunFam" id="3.40.50.620:FF:000116">
    <property type="entry name" value="Arginine--tRNA ligase"/>
    <property type="match status" value="1"/>
</dbReference>
<dbReference type="PRINTS" id="PR01038">
    <property type="entry name" value="TRNASYNTHARG"/>
</dbReference>
<evidence type="ECO:0000256" key="7">
    <source>
        <dbReference type="ARBA" id="ARBA00022741"/>
    </source>
</evidence>
<dbReference type="InterPro" id="IPR009080">
    <property type="entry name" value="tRNAsynth_Ia_anticodon-bd"/>
</dbReference>
<dbReference type="InterPro" id="IPR035684">
    <property type="entry name" value="ArgRS_core"/>
</dbReference>
<comment type="similarity">
    <text evidence="2 13">Belongs to the class-I aminoacyl-tRNA synthetase family.</text>
</comment>
<dbReference type="PANTHER" id="PTHR11956">
    <property type="entry name" value="ARGINYL-TRNA SYNTHETASE"/>
    <property type="match status" value="1"/>
</dbReference>
<evidence type="ECO:0000256" key="11">
    <source>
        <dbReference type="ARBA" id="ARBA00049339"/>
    </source>
</evidence>
<gene>
    <name evidence="15" type="ORF">US90_C0030G0008</name>
</gene>
<dbReference type="GO" id="GO:0005737">
    <property type="term" value="C:cytoplasm"/>
    <property type="evidence" value="ECO:0007669"/>
    <property type="project" value="UniProtKB-SubCell"/>
</dbReference>
<evidence type="ECO:0000256" key="12">
    <source>
        <dbReference type="NCBIfam" id="TIGR00456"/>
    </source>
</evidence>
<dbReference type="EC" id="6.1.1.19" evidence="4 12"/>
<keyword evidence="7 13" id="KW-0547">Nucleotide-binding</keyword>
<dbReference type="GO" id="GO:0006420">
    <property type="term" value="P:arginyl-tRNA aminoacylation"/>
    <property type="evidence" value="ECO:0007669"/>
    <property type="project" value="UniProtKB-UniRule"/>
</dbReference>
<dbReference type="SUPFAM" id="SSF47323">
    <property type="entry name" value="Anticodon-binding domain of a subclass of class I aminoacyl-tRNA synthetases"/>
    <property type="match status" value="1"/>
</dbReference>
<evidence type="ECO:0000313" key="15">
    <source>
        <dbReference type="EMBL" id="KKQ67827.1"/>
    </source>
</evidence>
<dbReference type="Pfam" id="PF00750">
    <property type="entry name" value="tRNA-synt_1d"/>
    <property type="match status" value="1"/>
</dbReference>
<dbReference type="Gene3D" id="1.10.730.10">
    <property type="entry name" value="Isoleucyl-tRNA Synthetase, Domain 1"/>
    <property type="match status" value="1"/>
</dbReference>
<dbReference type="InterPro" id="IPR001278">
    <property type="entry name" value="Arg-tRNA-ligase"/>
</dbReference>
<dbReference type="SUPFAM" id="SSF52374">
    <property type="entry name" value="Nucleotidylyl transferase"/>
    <property type="match status" value="1"/>
</dbReference>
<comment type="caution">
    <text evidence="15">The sequence shown here is derived from an EMBL/GenBank/DDBJ whole genome shotgun (WGS) entry which is preliminary data.</text>
</comment>
<proteinExistence type="inferred from homology"/>
<evidence type="ECO:0000256" key="2">
    <source>
        <dbReference type="ARBA" id="ARBA00005594"/>
    </source>
</evidence>
<keyword evidence="8 13" id="KW-0067">ATP-binding</keyword>
<dbReference type="AlphaFoldDB" id="A0A0G0JLT2"/>
<name>A0A0G0JLT2_9BACT</name>
<reference evidence="15 16" key="1">
    <citation type="journal article" date="2015" name="Nature">
        <title>rRNA introns, odd ribosomes, and small enigmatic genomes across a large radiation of phyla.</title>
        <authorList>
            <person name="Brown C.T."/>
            <person name="Hug L.A."/>
            <person name="Thomas B.C."/>
            <person name="Sharon I."/>
            <person name="Castelle C.J."/>
            <person name="Singh A."/>
            <person name="Wilkins M.J."/>
            <person name="Williams K.H."/>
            <person name="Banfield J.F."/>
        </authorList>
    </citation>
    <scope>NUCLEOTIDE SEQUENCE [LARGE SCALE GENOMIC DNA]</scope>
</reference>
<accession>A0A0G0JLT2</accession>
<keyword evidence="5" id="KW-0963">Cytoplasm</keyword>
<evidence type="ECO:0000256" key="4">
    <source>
        <dbReference type="ARBA" id="ARBA00012837"/>
    </source>
</evidence>
<dbReference type="InterPro" id="IPR008909">
    <property type="entry name" value="DALR_anticod-bd"/>
</dbReference>